<dbReference type="PANTHER" id="PTHR31223">
    <property type="entry name" value="LOG FAMILY PROTEIN YJL055W"/>
    <property type="match status" value="1"/>
</dbReference>
<dbReference type="STRING" id="161895.CPHO_00305"/>
<reference evidence="3 4" key="1">
    <citation type="submission" date="2014-08" db="EMBL/GenBank/DDBJ databases">
        <title>Complete genome sequence of Corynebacterium phocae M408/89/1(T)(=DSM 44612(T)), isolated from the common seal (Phoca vitulina).</title>
        <authorList>
            <person name="Ruckert C."/>
            <person name="Albersmeier A."/>
            <person name="Winkler A."/>
            <person name="Kalinowski J."/>
        </authorList>
    </citation>
    <scope>NUCLEOTIDE SEQUENCE [LARGE SCALE GENOMIC DNA]</scope>
    <source>
        <strain evidence="3 4">M408/89/1</strain>
    </source>
</reference>
<dbReference type="OrthoDB" id="9801098at2"/>
<accession>A0A1L7D0K4</accession>
<dbReference type="Proteomes" id="UP000185491">
    <property type="component" value="Chromosome"/>
</dbReference>
<comment type="similarity">
    <text evidence="1 2">Belongs to the LOG family.</text>
</comment>
<evidence type="ECO:0000256" key="1">
    <source>
        <dbReference type="ARBA" id="ARBA00006763"/>
    </source>
</evidence>
<evidence type="ECO:0000313" key="4">
    <source>
        <dbReference type="Proteomes" id="UP000185491"/>
    </source>
</evidence>
<dbReference type="GO" id="GO:0102682">
    <property type="term" value="F:cytokinin riboside 5'-monophosphate phosphoribohydrolase activity"/>
    <property type="evidence" value="ECO:0007669"/>
    <property type="project" value="RHEA"/>
</dbReference>
<dbReference type="SUPFAM" id="SSF102405">
    <property type="entry name" value="MCP/YpsA-like"/>
    <property type="match status" value="1"/>
</dbReference>
<dbReference type="AlphaFoldDB" id="A0A1L7D0K4"/>
<protein>
    <recommendedName>
        <fullName evidence="2">Cytokinin riboside 5'-monophosphate phosphoribohydrolase</fullName>
        <ecNumber evidence="2">3.2.2.n1</ecNumber>
    </recommendedName>
</protein>
<sequence>MKNVAVYCGSSSGNRAHFAVAARKLGAELARRDIGLVYGGGRVGLMGEIADAVLAGGGQVTGVIPRQLADLEVAHQGLTRLECVETMAQRKTRMEELADGFIAMPGGVGTLEELAEVLTMQQLGTTDGPVAFLDVAGYWQPFRTMFAAFAKQGFMQQRYVDNLIFSDNPADLLDLCQEFRPLGPKWQRG</sequence>
<comment type="catalytic activity">
    <reaction evidence="2">
        <text>N(6)-(dimethylallyl)adenosine 5'-phosphate + H2O = N(6)-dimethylallyladenine + D-ribose 5-phosphate</text>
        <dbReference type="Rhea" id="RHEA:48560"/>
        <dbReference type="ChEBI" id="CHEBI:15377"/>
        <dbReference type="ChEBI" id="CHEBI:17660"/>
        <dbReference type="ChEBI" id="CHEBI:57526"/>
        <dbReference type="ChEBI" id="CHEBI:78346"/>
        <dbReference type="EC" id="3.2.2.n1"/>
    </reaction>
</comment>
<evidence type="ECO:0000313" key="3">
    <source>
        <dbReference type="EMBL" id="APT91627.1"/>
    </source>
</evidence>
<name>A0A1L7D0K4_9CORY</name>
<dbReference type="EMBL" id="CP009249">
    <property type="protein sequence ID" value="APT91627.1"/>
    <property type="molecule type" value="Genomic_DNA"/>
</dbReference>
<proteinExistence type="inferred from homology"/>
<keyword evidence="3" id="KW-0238">DNA-binding</keyword>
<dbReference type="Pfam" id="PF03641">
    <property type="entry name" value="Lysine_decarbox"/>
    <property type="match status" value="1"/>
</dbReference>
<dbReference type="InterPro" id="IPR005269">
    <property type="entry name" value="LOG"/>
</dbReference>
<evidence type="ECO:0000256" key="2">
    <source>
        <dbReference type="RuleBase" id="RU363015"/>
    </source>
</evidence>
<gene>
    <name evidence="3" type="ORF">CPHO_00305</name>
</gene>
<organism evidence="3 4">
    <name type="scientific">Corynebacterium phocae</name>
    <dbReference type="NCBI Taxonomy" id="161895"/>
    <lineage>
        <taxon>Bacteria</taxon>
        <taxon>Bacillati</taxon>
        <taxon>Actinomycetota</taxon>
        <taxon>Actinomycetes</taxon>
        <taxon>Mycobacteriales</taxon>
        <taxon>Corynebacteriaceae</taxon>
        <taxon>Corynebacterium</taxon>
    </lineage>
</organism>
<dbReference type="GO" id="GO:0009691">
    <property type="term" value="P:cytokinin biosynthetic process"/>
    <property type="evidence" value="ECO:0007669"/>
    <property type="project" value="UniProtKB-UniRule"/>
</dbReference>
<dbReference type="PANTHER" id="PTHR31223:SF70">
    <property type="entry name" value="LOG FAMILY PROTEIN YJL055W"/>
    <property type="match status" value="1"/>
</dbReference>
<dbReference type="GO" id="GO:0003677">
    <property type="term" value="F:DNA binding"/>
    <property type="evidence" value="ECO:0007669"/>
    <property type="project" value="UniProtKB-KW"/>
</dbReference>
<dbReference type="InterPro" id="IPR031100">
    <property type="entry name" value="LOG_fam"/>
</dbReference>
<dbReference type="NCBIfam" id="TIGR00730">
    <property type="entry name" value="Rossman fold protein, TIGR00730 family"/>
    <property type="match status" value="1"/>
</dbReference>
<dbReference type="RefSeq" id="WP_075732235.1">
    <property type="nucleotide sequence ID" value="NZ_CP009249.1"/>
</dbReference>
<dbReference type="GO" id="GO:0005829">
    <property type="term" value="C:cytosol"/>
    <property type="evidence" value="ECO:0007669"/>
    <property type="project" value="TreeGrafter"/>
</dbReference>
<dbReference type="EC" id="3.2.2.n1" evidence="2"/>
<dbReference type="Gene3D" id="3.40.50.450">
    <property type="match status" value="1"/>
</dbReference>
<keyword evidence="2" id="KW-0378">Hydrolase</keyword>
<keyword evidence="4" id="KW-1185">Reference proteome</keyword>
<comment type="catalytic activity">
    <reaction evidence="2">
        <text>9-ribosyl-trans-zeatin 5'-phosphate + H2O = trans-zeatin + D-ribose 5-phosphate</text>
        <dbReference type="Rhea" id="RHEA:48564"/>
        <dbReference type="ChEBI" id="CHEBI:15377"/>
        <dbReference type="ChEBI" id="CHEBI:16522"/>
        <dbReference type="ChEBI" id="CHEBI:78346"/>
        <dbReference type="ChEBI" id="CHEBI:87947"/>
        <dbReference type="EC" id="3.2.2.n1"/>
    </reaction>
</comment>
<dbReference type="KEGG" id="cpho:CPHO_00305"/>
<keyword evidence="2" id="KW-0203">Cytokinin biosynthesis</keyword>